<dbReference type="STRING" id="195105.CN97_15235"/>
<sequence>MLVEFGDRISSEIHERVLALDRLLEATPFAGFREAVPAYAALLIRFDPLVTDHASVQRAAEALLHAPAMPAAPSRLREVAVCYDDDLAPDLPAVARQSGLTREQVIATHLAGEYSVFMYGFAPGYAYLAGVPEALRMPRKPTAVRGIAAGSVVIAGPQCLVTTLVMPTGWWIIGRSPTAILTGDPATPFLFDVGDRVRFRRVSRSEYEDMT</sequence>
<dbReference type="InterPro" id="IPR003833">
    <property type="entry name" value="CT_C_D"/>
</dbReference>
<organism evidence="5 6">
    <name type="scientific">Haematobacter massiliensis</name>
    <dbReference type="NCBI Taxonomy" id="195105"/>
    <lineage>
        <taxon>Bacteria</taxon>
        <taxon>Pseudomonadati</taxon>
        <taxon>Pseudomonadota</taxon>
        <taxon>Alphaproteobacteria</taxon>
        <taxon>Rhodobacterales</taxon>
        <taxon>Paracoccaceae</taxon>
        <taxon>Haematobacter</taxon>
    </lineage>
</organism>
<keyword evidence="3" id="KW-0067">ATP-binding</keyword>
<dbReference type="GO" id="GO:0016787">
    <property type="term" value="F:hydrolase activity"/>
    <property type="evidence" value="ECO:0007669"/>
    <property type="project" value="UniProtKB-KW"/>
</dbReference>
<evidence type="ECO:0000256" key="1">
    <source>
        <dbReference type="ARBA" id="ARBA00022741"/>
    </source>
</evidence>
<dbReference type="SUPFAM" id="SSF160467">
    <property type="entry name" value="PH0987 N-terminal domain-like"/>
    <property type="match status" value="1"/>
</dbReference>
<proteinExistence type="predicted"/>
<evidence type="ECO:0000256" key="3">
    <source>
        <dbReference type="ARBA" id="ARBA00022840"/>
    </source>
</evidence>
<protein>
    <submittedName>
        <fullName evidence="5">Kinase</fullName>
    </submittedName>
</protein>
<dbReference type="PANTHER" id="PTHR34698:SF2">
    <property type="entry name" value="5-OXOPROLINASE SUBUNIT B"/>
    <property type="match status" value="1"/>
</dbReference>
<dbReference type="eggNOG" id="COG2049">
    <property type="taxonomic scope" value="Bacteria"/>
</dbReference>
<dbReference type="PANTHER" id="PTHR34698">
    <property type="entry name" value="5-OXOPROLINASE SUBUNIT B"/>
    <property type="match status" value="1"/>
</dbReference>
<name>A0A086Y723_9RHOB</name>
<dbReference type="Gene3D" id="2.40.100.10">
    <property type="entry name" value="Cyclophilin-like"/>
    <property type="match status" value="1"/>
</dbReference>
<evidence type="ECO:0000259" key="4">
    <source>
        <dbReference type="SMART" id="SM00796"/>
    </source>
</evidence>
<dbReference type="InterPro" id="IPR029000">
    <property type="entry name" value="Cyclophilin-like_dom_sf"/>
</dbReference>
<keyword evidence="5" id="KW-0418">Kinase</keyword>
<dbReference type="EMBL" id="JGYG01000004">
    <property type="protein sequence ID" value="KFI30073.1"/>
    <property type="molecule type" value="Genomic_DNA"/>
</dbReference>
<keyword evidence="5" id="KW-0808">Transferase</keyword>
<dbReference type="InterPro" id="IPR010016">
    <property type="entry name" value="PxpB"/>
</dbReference>
<feature type="domain" description="Carboxyltransferase" evidence="4">
    <location>
        <begin position="1"/>
        <end position="191"/>
    </location>
</feature>
<accession>A0A086Y723</accession>
<dbReference type="GO" id="GO:0005524">
    <property type="term" value="F:ATP binding"/>
    <property type="evidence" value="ECO:0007669"/>
    <property type="project" value="UniProtKB-KW"/>
</dbReference>
<evidence type="ECO:0000313" key="5">
    <source>
        <dbReference type="EMBL" id="KFI30073.1"/>
    </source>
</evidence>
<dbReference type="SMART" id="SM00796">
    <property type="entry name" value="AHS1"/>
    <property type="match status" value="1"/>
</dbReference>
<dbReference type="Gene3D" id="3.30.1360.40">
    <property type="match status" value="1"/>
</dbReference>
<dbReference type="Pfam" id="PF02682">
    <property type="entry name" value="CT_C_D"/>
    <property type="match status" value="1"/>
</dbReference>
<keyword evidence="6" id="KW-1185">Reference proteome</keyword>
<evidence type="ECO:0000313" key="6">
    <source>
        <dbReference type="Proteomes" id="UP000028826"/>
    </source>
</evidence>
<dbReference type="GO" id="GO:0016301">
    <property type="term" value="F:kinase activity"/>
    <property type="evidence" value="ECO:0007669"/>
    <property type="project" value="UniProtKB-KW"/>
</dbReference>
<reference evidence="5 6" key="1">
    <citation type="submission" date="2014-03" db="EMBL/GenBank/DDBJ databases">
        <title>Genome of Haematobacter massiliensis CCUG 47968.</title>
        <authorList>
            <person name="Wang D."/>
            <person name="Wang G."/>
        </authorList>
    </citation>
    <scope>NUCLEOTIDE SEQUENCE [LARGE SCALE GENOMIC DNA]</scope>
    <source>
        <strain evidence="5 6">CCUG 47968</strain>
    </source>
</reference>
<keyword evidence="1" id="KW-0547">Nucleotide-binding</keyword>
<dbReference type="SUPFAM" id="SSF50891">
    <property type="entry name" value="Cyclophilin-like"/>
    <property type="match status" value="1"/>
</dbReference>
<evidence type="ECO:0000256" key="2">
    <source>
        <dbReference type="ARBA" id="ARBA00022801"/>
    </source>
</evidence>
<gene>
    <name evidence="5" type="ORF">CN97_15235</name>
</gene>
<dbReference type="AlphaFoldDB" id="A0A086Y723"/>
<dbReference type="Proteomes" id="UP000028826">
    <property type="component" value="Unassembled WGS sequence"/>
</dbReference>
<comment type="caution">
    <text evidence="5">The sequence shown here is derived from an EMBL/GenBank/DDBJ whole genome shotgun (WGS) entry which is preliminary data.</text>
</comment>
<keyword evidence="2" id="KW-0378">Hydrolase</keyword>